<evidence type="ECO:0000313" key="2">
    <source>
        <dbReference type="Proteomes" id="UP000051660"/>
    </source>
</evidence>
<accession>A0A0R3MU21</accession>
<comment type="caution">
    <text evidence="1">The sequence shown here is derived from an EMBL/GenBank/DDBJ whole genome shotgun (WGS) entry which is preliminary data.</text>
</comment>
<evidence type="ECO:0000313" key="1">
    <source>
        <dbReference type="EMBL" id="KRR21139.1"/>
    </source>
</evidence>
<sequence length="63" mass="7052">MTMAKFEKSNDDQFTIQLDDEALSTVVGGAATDWDSFLAQHSVGGWVMRDVFARPQIGRYSPR</sequence>
<gene>
    <name evidence="1" type="ORF">CQ14_21980</name>
</gene>
<protein>
    <submittedName>
        <fullName evidence="1">Uncharacterized protein</fullName>
    </submittedName>
</protein>
<organism evidence="1 2">
    <name type="scientific">Bradyrhizobium lablabi</name>
    <dbReference type="NCBI Taxonomy" id="722472"/>
    <lineage>
        <taxon>Bacteria</taxon>
        <taxon>Pseudomonadati</taxon>
        <taxon>Pseudomonadota</taxon>
        <taxon>Alphaproteobacteria</taxon>
        <taxon>Hyphomicrobiales</taxon>
        <taxon>Nitrobacteraceae</taxon>
        <taxon>Bradyrhizobium</taxon>
    </lineage>
</organism>
<dbReference type="AlphaFoldDB" id="A0A0R3MU21"/>
<reference evidence="1 2" key="1">
    <citation type="submission" date="2014-03" db="EMBL/GenBank/DDBJ databases">
        <title>Bradyrhizobium valentinum sp. nov., isolated from effective nodules of Lupinus mariae-josephae, a lupine endemic of basic-lime soils in Eastern Spain.</title>
        <authorList>
            <person name="Duran D."/>
            <person name="Rey L."/>
            <person name="Navarro A."/>
            <person name="Busquets A."/>
            <person name="Imperial J."/>
            <person name="Ruiz-Argueso T."/>
        </authorList>
    </citation>
    <scope>NUCLEOTIDE SEQUENCE [LARGE SCALE GENOMIC DNA]</scope>
    <source>
        <strain evidence="1 2">CCBAU 23086</strain>
    </source>
</reference>
<name>A0A0R3MU21_9BRAD</name>
<dbReference type="EMBL" id="LLYB01000082">
    <property type="protein sequence ID" value="KRR21139.1"/>
    <property type="molecule type" value="Genomic_DNA"/>
</dbReference>
<dbReference type="Proteomes" id="UP000051660">
    <property type="component" value="Unassembled WGS sequence"/>
</dbReference>
<proteinExistence type="predicted"/>